<dbReference type="Proteomes" id="UP001378188">
    <property type="component" value="Unassembled WGS sequence"/>
</dbReference>
<feature type="domain" description="HTH luxR-type" evidence="1">
    <location>
        <begin position="310"/>
        <end position="375"/>
    </location>
</feature>
<dbReference type="InterPro" id="IPR000792">
    <property type="entry name" value="Tscrpt_reg_LuxR_C"/>
</dbReference>
<dbReference type="SMART" id="SM00421">
    <property type="entry name" value="HTH_LUXR"/>
    <property type="match status" value="1"/>
</dbReference>
<dbReference type="GO" id="GO:0003677">
    <property type="term" value="F:DNA binding"/>
    <property type="evidence" value="ECO:0007669"/>
    <property type="project" value="InterPro"/>
</dbReference>
<dbReference type="GO" id="GO:0006355">
    <property type="term" value="P:regulation of DNA-templated transcription"/>
    <property type="evidence" value="ECO:0007669"/>
    <property type="project" value="InterPro"/>
</dbReference>
<dbReference type="InterPro" id="IPR016032">
    <property type="entry name" value="Sig_transdc_resp-reg_C-effctor"/>
</dbReference>
<dbReference type="SUPFAM" id="SSF46894">
    <property type="entry name" value="C-terminal effector domain of the bipartite response regulators"/>
    <property type="match status" value="1"/>
</dbReference>
<dbReference type="PRINTS" id="PR00038">
    <property type="entry name" value="HTHLUXR"/>
</dbReference>
<dbReference type="Gene3D" id="1.10.10.10">
    <property type="entry name" value="Winged helix-like DNA-binding domain superfamily/Winged helix DNA-binding domain"/>
    <property type="match status" value="1"/>
</dbReference>
<evidence type="ECO:0000259" key="1">
    <source>
        <dbReference type="PROSITE" id="PS50043"/>
    </source>
</evidence>
<accession>A0AAW9RUY6</accession>
<name>A0AAW9RUY6_9HYPH</name>
<dbReference type="RefSeq" id="WP_340331789.1">
    <property type="nucleotide sequence ID" value="NZ_JAZHOF010000010.1"/>
</dbReference>
<organism evidence="2 3">
    <name type="scientific">Microbaculum marinum</name>
    <dbReference type="NCBI Taxonomy" id="1764581"/>
    <lineage>
        <taxon>Bacteria</taxon>
        <taxon>Pseudomonadati</taxon>
        <taxon>Pseudomonadota</taxon>
        <taxon>Alphaproteobacteria</taxon>
        <taxon>Hyphomicrobiales</taxon>
        <taxon>Tepidamorphaceae</taxon>
        <taxon>Microbaculum</taxon>
    </lineage>
</organism>
<dbReference type="AlphaFoldDB" id="A0AAW9RUY6"/>
<dbReference type="EMBL" id="JAZHOF010000010">
    <property type="protein sequence ID" value="MEJ8574087.1"/>
    <property type="molecule type" value="Genomic_DNA"/>
</dbReference>
<dbReference type="Pfam" id="PF00196">
    <property type="entry name" value="GerE"/>
    <property type="match status" value="1"/>
</dbReference>
<evidence type="ECO:0000313" key="3">
    <source>
        <dbReference type="Proteomes" id="UP001378188"/>
    </source>
</evidence>
<dbReference type="PROSITE" id="PS50043">
    <property type="entry name" value="HTH_LUXR_2"/>
    <property type="match status" value="1"/>
</dbReference>
<dbReference type="InterPro" id="IPR036388">
    <property type="entry name" value="WH-like_DNA-bd_sf"/>
</dbReference>
<protein>
    <submittedName>
        <fullName evidence="2">Helix-turn-helix transcriptional regulator</fullName>
    </submittedName>
</protein>
<proteinExistence type="predicted"/>
<comment type="caution">
    <text evidence="2">The sequence shown here is derived from an EMBL/GenBank/DDBJ whole genome shotgun (WGS) entry which is preliminary data.</text>
</comment>
<reference evidence="2 3" key="1">
    <citation type="submission" date="2024-02" db="EMBL/GenBank/DDBJ databases">
        <title>Genome analysis and characterization of Microbaculum marinisediminis sp. nov., isolated from marine sediment.</title>
        <authorList>
            <person name="Du Z.-J."/>
            <person name="Ye Y.-Q."/>
            <person name="Zhang Z.-R."/>
            <person name="Yuan S.-M."/>
            <person name="Zhang X.-Y."/>
        </authorList>
    </citation>
    <scope>NUCLEOTIDE SEQUENCE [LARGE SCALE GENOMIC DNA]</scope>
    <source>
        <strain evidence="2 3">SDUM1044001</strain>
    </source>
</reference>
<evidence type="ECO:0000313" key="2">
    <source>
        <dbReference type="EMBL" id="MEJ8574087.1"/>
    </source>
</evidence>
<sequence>MSGEASLETFSGLVGSIYDCTFDPGRWDETLAGIAVAFGGEVVNLSLNDRSADRLLIEKSVGWGAPWLAERQKHLPEIHARLSEWLARGPSPDEPYVASQQLDAAYLEASAYVRDCLKPRGIADIMHYVLMETPAYFSELVVGLSVNRGLITDREIRIGKLLLPHLRRAVTISNLLDVRALERARFAETLDALRCAVILVDERAMVLYANRRAQEMLRSGSAIRTVGGALRAGTIEAARELGVAIRIAATDETEIGASGLAVPLADPAASPLFAHVLPIRGSAFRADLDPSAVAVVFIGAPPGERDGAEAMAAAFRLTPAETRVLAGLFAGRTLSEAARVLGIAPSTAKTHLDNIFQKTGTSRQVDLMRLVTQLVPVARRPEP</sequence>
<gene>
    <name evidence="2" type="ORF">V3328_21555</name>
</gene>
<keyword evidence="3" id="KW-1185">Reference proteome</keyword>